<evidence type="ECO:0000259" key="2">
    <source>
        <dbReference type="Pfam" id="PF01833"/>
    </source>
</evidence>
<evidence type="ECO:0000256" key="1">
    <source>
        <dbReference type="SAM" id="MobiDB-lite"/>
    </source>
</evidence>
<organism evidence="3 4">
    <name type="scientific">Koribacter versatilis (strain Ellin345)</name>
    <dbReference type="NCBI Taxonomy" id="204669"/>
    <lineage>
        <taxon>Bacteria</taxon>
        <taxon>Pseudomonadati</taxon>
        <taxon>Acidobacteriota</taxon>
        <taxon>Terriglobia</taxon>
        <taxon>Terriglobales</taxon>
        <taxon>Candidatus Korobacteraceae</taxon>
        <taxon>Candidatus Korobacter</taxon>
    </lineage>
</organism>
<keyword evidence="4" id="KW-1185">Reference proteome</keyword>
<dbReference type="SUPFAM" id="SSF81296">
    <property type="entry name" value="E set domains"/>
    <property type="match status" value="1"/>
</dbReference>
<dbReference type="Pfam" id="PF01833">
    <property type="entry name" value="TIG"/>
    <property type="match status" value="1"/>
</dbReference>
<dbReference type="RefSeq" id="WP_011521823.1">
    <property type="nucleotide sequence ID" value="NC_008009.1"/>
</dbReference>
<feature type="domain" description="IPT/TIG" evidence="2">
    <location>
        <begin position="184"/>
        <end position="266"/>
    </location>
</feature>
<dbReference type="CDD" id="cd00102">
    <property type="entry name" value="IPT"/>
    <property type="match status" value="1"/>
</dbReference>
<dbReference type="AlphaFoldDB" id="Q1ISX9"/>
<evidence type="ECO:0000313" key="4">
    <source>
        <dbReference type="Proteomes" id="UP000002432"/>
    </source>
</evidence>
<gene>
    <name evidence="3" type="ordered locus">Acid345_1018</name>
</gene>
<dbReference type="OrthoDB" id="99634at2"/>
<accession>Q1ISX9</accession>
<dbReference type="HOGENOM" id="CLU_423226_0_0_0"/>
<dbReference type="Gene3D" id="2.60.40.10">
    <property type="entry name" value="Immunoglobulins"/>
    <property type="match status" value="1"/>
</dbReference>
<dbReference type="KEGG" id="aba:Acid345_1018"/>
<reference evidence="3 4" key="1">
    <citation type="journal article" date="2009" name="Appl. Environ. Microbiol.">
        <title>Three genomes from the phylum Acidobacteria provide insight into the lifestyles of these microorganisms in soils.</title>
        <authorList>
            <person name="Ward N.L."/>
            <person name="Challacombe J.F."/>
            <person name="Janssen P.H."/>
            <person name="Henrissat B."/>
            <person name="Coutinho P.M."/>
            <person name="Wu M."/>
            <person name="Xie G."/>
            <person name="Haft D.H."/>
            <person name="Sait M."/>
            <person name="Badger J."/>
            <person name="Barabote R.D."/>
            <person name="Bradley B."/>
            <person name="Brettin T.S."/>
            <person name="Brinkac L.M."/>
            <person name="Bruce D."/>
            <person name="Creasy T."/>
            <person name="Daugherty S.C."/>
            <person name="Davidsen T.M."/>
            <person name="DeBoy R.T."/>
            <person name="Detter J.C."/>
            <person name="Dodson R.J."/>
            <person name="Durkin A.S."/>
            <person name="Ganapathy A."/>
            <person name="Gwinn-Giglio M."/>
            <person name="Han C.S."/>
            <person name="Khouri H."/>
            <person name="Kiss H."/>
            <person name="Kothari S.P."/>
            <person name="Madupu R."/>
            <person name="Nelson K.E."/>
            <person name="Nelson W.C."/>
            <person name="Paulsen I."/>
            <person name="Penn K."/>
            <person name="Ren Q."/>
            <person name="Rosovitz M.J."/>
            <person name="Selengut J.D."/>
            <person name="Shrivastava S."/>
            <person name="Sullivan S.A."/>
            <person name="Tapia R."/>
            <person name="Thompson L.S."/>
            <person name="Watkins K.L."/>
            <person name="Yang Q."/>
            <person name="Yu C."/>
            <person name="Zafar N."/>
            <person name="Zhou L."/>
            <person name="Kuske C.R."/>
        </authorList>
    </citation>
    <scope>NUCLEOTIDE SEQUENCE [LARGE SCALE GENOMIC DNA]</scope>
    <source>
        <strain evidence="3 4">Ellin345</strain>
    </source>
</reference>
<feature type="compositionally biased region" description="Polar residues" evidence="1">
    <location>
        <begin position="638"/>
        <end position="647"/>
    </location>
</feature>
<dbReference type="eggNOG" id="COG3391">
    <property type="taxonomic scope" value="Bacteria"/>
</dbReference>
<dbReference type="InterPro" id="IPR013783">
    <property type="entry name" value="Ig-like_fold"/>
</dbReference>
<dbReference type="InterPro" id="IPR014756">
    <property type="entry name" value="Ig_E-set"/>
</dbReference>
<protein>
    <recommendedName>
        <fullName evidence="2">IPT/TIG domain-containing protein</fullName>
    </recommendedName>
</protein>
<proteinExistence type="predicted"/>
<feature type="region of interest" description="Disordered" evidence="1">
    <location>
        <begin position="628"/>
        <end position="647"/>
    </location>
</feature>
<dbReference type="Proteomes" id="UP000002432">
    <property type="component" value="Chromosome"/>
</dbReference>
<dbReference type="STRING" id="204669.Acid345_1018"/>
<dbReference type="InterPro" id="IPR002909">
    <property type="entry name" value="IPT_dom"/>
</dbReference>
<dbReference type="EnsemblBacteria" id="ABF40021">
    <property type="protein sequence ID" value="ABF40021"/>
    <property type="gene ID" value="Acid345_1018"/>
</dbReference>
<name>Q1ISX9_KORVE</name>
<sequence length="647" mass="69355">MLYGQNGASDGFDFYQFQVDGTGATLAKRYSNLFTYFDFGFYYNRSNGLMYGVNGEVVDPQTGTLVGRFNLASFQFWPLCLPDLEQDVVFFLGPASWENYGPPHYILQAFDTKTYRQLGTLELPQVTGDAKNLVRWGNAGLAFNTVSDNVWATDKPGVYLIDGDFVNPHKTPDVTAGTILKTIPRLTSISPVSALVGSGAQTLTIRGTGFQPSATAYWNNNAQSTTYISDTQVQASIPPTNLSAEGTSSITVNNSSTAVAFTPQAFRVVGAGSTAIRLNLGSYDIAWDSKSAKLYAAVWSADGAYPNAVVAVDPNTGNVGPSRIGIPDPDLLRVSSDGTYVYTAQRHANTMTRLDLPGLDNPLTWPLGADAFWGPMFALDFETAPGSPNTVAVTTGDRGTEPESLGGVAIYDNDIQRTNKLCADCTNQFGVINLFDDLAWGSDDTTLYSSIIDDWGYRDDFYTMGVNTSGVDLVSRFEKFTKSYNSYIHYDSASGLIYVDDGRIFDPVTGNTVGNLGSSGYVVPDSSLGKIFVLGQTAAQSGTADYTVLSFDKGSLSQVGSITIKNLVGVPAKIVRWGASGLAIATVNNVAPIGELYIINDASFVSSASPAGIGARTVGPVRLSWTVPQRRDRASKPASRSQGMPLR</sequence>
<evidence type="ECO:0000313" key="3">
    <source>
        <dbReference type="EMBL" id="ABF40021.1"/>
    </source>
</evidence>
<dbReference type="EMBL" id="CP000360">
    <property type="protein sequence ID" value="ABF40021.1"/>
    <property type="molecule type" value="Genomic_DNA"/>
</dbReference>